<proteinExistence type="predicted"/>
<organism evidence="1 2">
    <name type="scientific">Pleurodeles waltl</name>
    <name type="common">Iberian ribbed newt</name>
    <dbReference type="NCBI Taxonomy" id="8319"/>
    <lineage>
        <taxon>Eukaryota</taxon>
        <taxon>Metazoa</taxon>
        <taxon>Chordata</taxon>
        <taxon>Craniata</taxon>
        <taxon>Vertebrata</taxon>
        <taxon>Euteleostomi</taxon>
        <taxon>Amphibia</taxon>
        <taxon>Batrachia</taxon>
        <taxon>Caudata</taxon>
        <taxon>Salamandroidea</taxon>
        <taxon>Salamandridae</taxon>
        <taxon>Pleurodelinae</taxon>
        <taxon>Pleurodeles</taxon>
    </lineage>
</organism>
<dbReference type="Proteomes" id="UP001066276">
    <property type="component" value="Chromosome 6"/>
</dbReference>
<accession>A0AAV7QT34</accession>
<keyword evidence="2" id="KW-1185">Reference proteome</keyword>
<name>A0AAV7QT34_PLEWA</name>
<evidence type="ECO:0000313" key="2">
    <source>
        <dbReference type="Proteomes" id="UP001066276"/>
    </source>
</evidence>
<dbReference type="EMBL" id="JANPWB010000010">
    <property type="protein sequence ID" value="KAJ1142330.1"/>
    <property type="molecule type" value="Genomic_DNA"/>
</dbReference>
<sequence length="106" mass="11508">MRLVDLRLLDFRRQEVTWSRRADLIVSHRLEAACVAGPPLSCRRPGAWACADVGCDGGGVCWPASAAQWRHSDRDPGGARASPWAQEVAAHETKAQRVALMTGCSP</sequence>
<reference evidence="1" key="1">
    <citation type="journal article" date="2022" name="bioRxiv">
        <title>Sequencing and chromosome-scale assembly of the giantPleurodeles waltlgenome.</title>
        <authorList>
            <person name="Brown T."/>
            <person name="Elewa A."/>
            <person name="Iarovenko S."/>
            <person name="Subramanian E."/>
            <person name="Araus A.J."/>
            <person name="Petzold A."/>
            <person name="Susuki M."/>
            <person name="Suzuki K.-i.T."/>
            <person name="Hayashi T."/>
            <person name="Toyoda A."/>
            <person name="Oliveira C."/>
            <person name="Osipova E."/>
            <person name="Leigh N.D."/>
            <person name="Simon A."/>
            <person name="Yun M.H."/>
        </authorList>
    </citation>
    <scope>NUCLEOTIDE SEQUENCE</scope>
    <source>
        <strain evidence="1">20211129_DDA</strain>
        <tissue evidence="1">Liver</tissue>
    </source>
</reference>
<comment type="caution">
    <text evidence="1">The sequence shown here is derived from an EMBL/GenBank/DDBJ whole genome shotgun (WGS) entry which is preliminary data.</text>
</comment>
<dbReference type="AlphaFoldDB" id="A0AAV7QT34"/>
<protein>
    <submittedName>
        <fullName evidence="1">Uncharacterized protein</fullName>
    </submittedName>
</protein>
<gene>
    <name evidence="1" type="ORF">NDU88_008656</name>
</gene>
<evidence type="ECO:0000313" key="1">
    <source>
        <dbReference type="EMBL" id="KAJ1142330.1"/>
    </source>
</evidence>